<proteinExistence type="predicted"/>
<sequence length="358" mass="38975">METAACAKARMPTPTAASVAAAGCSISGDCGYHSLKQGAALQSLKHDGDDADHMSEGPSEHSITGAPSTCPGCRVSNPDIWIMEGCNRWPERRRQTWASRRWAWRWTRTGTESGVNSKVASDVCGCGLAVRSTGSLEQERVHFGKVNETLKQRASKRGCTKPSGRAEGVHCSSSCGQEERTVPLPCARVFAAQVQTCRLRGLSCIVRASAPVQAADTIVGTHARQFQNFVPGSTVPDGATDVFTNHEASTNLTVRYRLLLKVACERIAKRILSIYPYQWDGSSIGFLETLENDLSLLQEKDFHAIGLRLAVEGCTLPSNVIRTMSRWYVAFKGRRPTGPLAKHNWPVSAMHVTKAYQG</sequence>
<reference evidence="2 3" key="1">
    <citation type="journal article" date="2019" name="Sci. Rep.">
        <title>A high-quality genome of Eragrostis curvula grass provides insights into Poaceae evolution and supports new strategies to enhance forage quality.</title>
        <authorList>
            <person name="Carballo J."/>
            <person name="Santos B.A.C.M."/>
            <person name="Zappacosta D."/>
            <person name="Garbus I."/>
            <person name="Selva J.P."/>
            <person name="Gallo C.A."/>
            <person name="Diaz A."/>
            <person name="Albertini E."/>
            <person name="Caccamo M."/>
            <person name="Echenique V."/>
        </authorList>
    </citation>
    <scope>NUCLEOTIDE SEQUENCE [LARGE SCALE GENOMIC DNA]</scope>
    <source>
        <strain evidence="3">cv. Victoria</strain>
        <tissue evidence="2">Leaf</tissue>
    </source>
</reference>
<evidence type="ECO:0000313" key="2">
    <source>
        <dbReference type="EMBL" id="TVU22923.1"/>
    </source>
</evidence>
<comment type="caution">
    <text evidence="2">The sequence shown here is derived from an EMBL/GenBank/DDBJ whole genome shotgun (WGS) entry which is preliminary data.</text>
</comment>
<evidence type="ECO:0000256" key="1">
    <source>
        <dbReference type="SAM" id="MobiDB-lite"/>
    </source>
</evidence>
<dbReference type="AlphaFoldDB" id="A0A5J9UGQ6"/>
<protein>
    <submittedName>
        <fullName evidence="2">Uncharacterized protein</fullName>
    </submittedName>
</protein>
<feature type="compositionally biased region" description="Basic and acidic residues" evidence="1">
    <location>
        <begin position="45"/>
        <end position="59"/>
    </location>
</feature>
<accession>A0A5J9UGQ6</accession>
<name>A0A5J9UGQ6_9POAL</name>
<keyword evidence="3" id="KW-1185">Reference proteome</keyword>
<evidence type="ECO:0000313" key="3">
    <source>
        <dbReference type="Proteomes" id="UP000324897"/>
    </source>
</evidence>
<gene>
    <name evidence="2" type="ORF">EJB05_32644</name>
</gene>
<feature type="region of interest" description="Disordered" evidence="1">
    <location>
        <begin position="45"/>
        <end position="67"/>
    </location>
</feature>
<dbReference type="EMBL" id="RWGY01000026">
    <property type="protein sequence ID" value="TVU22923.1"/>
    <property type="molecule type" value="Genomic_DNA"/>
</dbReference>
<dbReference type="Gramene" id="TVU22923">
    <property type="protein sequence ID" value="TVU22923"/>
    <property type="gene ID" value="EJB05_32644"/>
</dbReference>
<organism evidence="2 3">
    <name type="scientific">Eragrostis curvula</name>
    <name type="common">weeping love grass</name>
    <dbReference type="NCBI Taxonomy" id="38414"/>
    <lineage>
        <taxon>Eukaryota</taxon>
        <taxon>Viridiplantae</taxon>
        <taxon>Streptophyta</taxon>
        <taxon>Embryophyta</taxon>
        <taxon>Tracheophyta</taxon>
        <taxon>Spermatophyta</taxon>
        <taxon>Magnoliopsida</taxon>
        <taxon>Liliopsida</taxon>
        <taxon>Poales</taxon>
        <taxon>Poaceae</taxon>
        <taxon>PACMAD clade</taxon>
        <taxon>Chloridoideae</taxon>
        <taxon>Eragrostideae</taxon>
        <taxon>Eragrostidinae</taxon>
        <taxon>Eragrostis</taxon>
    </lineage>
</organism>
<dbReference type="Proteomes" id="UP000324897">
    <property type="component" value="Unassembled WGS sequence"/>
</dbReference>